<dbReference type="OrthoDB" id="2383679at2759"/>
<accession>A0A8H5BYM7</accession>
<evidence type="ECO:0000313" key="2">
    <source>
        <dbReference type="Proteomes" id="UP000541558"/>
    </source>
</evidence>
<dbReference type="Proteomes" id="UP000541558">
    <property type="component" value="Unassembled WGS sequence"/>
</dbReference>
<protein>
    <submittedName>
        <fullName evidence="1">Uncharacterized protein</fullName>
    </submittedName>
</protein>
<dbReference type="EMBL" id="JAACJK010000112">
    <property type="protein sequence ID" value="KAF5331905.1"/>
    <property type="molecule type" value="Genomic_DNA"/>
</dbReference>
<gene>
    <name evidence="1" type="ORF">D9611_008893</name>
</gene>
<evidence type="ECO:0000313" key="1">
    <source>
        <dbReference type="EMBL" id="KAF5331905.1"/>
    </source>
</evidence>
<sequence length="219" mass="23218">MPTDLNQIVWLKGLPEGLDFTVTAVTPFIPDKSGWGAGFTHFKHGHITANERDGSPWDYLTVPFKVSPSEDDGLLGHFKMAPNNGVYCTGPGGRIDVTFTIEGTATIDGTAHNVPKTTGYISVSSSDWGGLARPDYSNVTYSVAGSPPVNLSVQVKPNIGVDPDDAYIVGAVGKDDSNFALNATTHSDTLKTVLSDAIRGILFVNEKLAGWATGKVLPI</sequence>
<proteinExistence type="predicted"/>
<organism evidence="1 2">
    <name type="scientific">Ephemerocybe angulata</name>
    <dbReference type="NCBI Taxonomy" id="980116"/>
    <lineage>
        <taxon>Eukaryota</taxon>
        <taxon>Fungi</taxon>
        <taxon>Dikarya</taxon>
        <taxon>Basidiomycota</taxon>
        <taxon>Agaricomycotina</taxon>
        <taxon>Agaricomycetes</taxon>
        <taxon>Agaricomycetidae</taxon>
        <taxon>Agaricales</taxon>
        <taxon>Agaricineae</taxon>
        <taxon>Psathyrellaceae</taxon>
        <taxon>Ephemerocybe</taxon>
    </lineage>
</organism>
<keyword evidence="2" id="KW-1185">Reference proteome</keyword>
<comment type="caution">
    <text evidence="1">The sequence shown here is derived from an EMBL/GenBank/DDBJ whole genome shotgun (WGS) entry which is preliminary data.</text>
</comment>
<name>A0A8H5BYM7_9AGAR</name>
<dbReference type="AlphaFoldDB" id="A0A8H5BYM7"/>
<reference evidence="1 2" key="1">
    <citation type="journal article" date="2020" name="ISME J.">
        <title>Uncovering the hidden diversity of litter-decomposition mechanisms in mushroom-forming fungi.</title>
        <authorList>
            <person name="Floudas D."/>
            <person name="Bentzer J."/>
            <person name="Ahren D."/>
            <person name="Johansson T."/>
            <person name="Persson P."/>
            <person name="Tunlid A."/>
        </authorList>
    </citation>
    <scope>NUCLEOTIDE SEQUENCE [LARGE SCALE GENOMIC DNA]</scope>
    <source>
        <strain evidence="1 2">CBS 175.51</strain>
    </source>
</reference>